<protein>
    <submittedName>
        <fullName evidence="1">Uncharacterized protein</fullName>
    </submittedName>
</protein>
<dbReference type="AlphaFoldDB" id="A0A6V7U0S7"/>
<dbReference type="EMBL" id="CAJEWN010000023">
    <property type="protein sequence ID" value="CAD2139588.1"/>
    <property type="molecule type" value="Genomic_DNA"/>
</dbReference>
<organism evidence="1 2">
    <name type="scientific">Meloidogyne enterolobii</name>
    <name type="common">Root-knot nematode worm</name>
    <name type="synonym">Meloidogyne mayaguensis</name>
    <dbReference type="NCBI Taxonomy" id="390850"/>
    <lineage>
        <taxon>Eukaryota</taxon>
        <taxon>Metazoa</taxon>
        <taxon>Ecdysozoa</taxon>
        <taxon>Nematoda</taxon>
        <taxon>Chromadorea</taxon>
        <taxon>Rhabditida</taxon>
        <taxon>Tylenchina</taxon>
        <taxon>Tylenchomorpha</taxon>
        <taxon>Tylenchoidea</taxon>
        <taxon>Meloidogynidae</taxon>
        <taxon>Meloidogyninae</taxon>
        <taxon>Meloidogyne</taxon>
    </lineage>
</organism>
<sequence length="49" mass="5794">MLFVSTRSLIWKYVGEKYLSMLKLQLNNLFRASFFPFKSPQNMSLLGTF</sequence>
<gene>
    <name evidence="1" type="ORF">MENT_LOCUS6227</name>
</gene>
<reference evidence="1 2" key="1">
    <citation type="submission" date="2020-08" db="EMBL/GenBank/DDBJ databases">
        <authorList>
            <person name="Koutsovoulos G."/>
            <person name="Danchin GJ E."/>
        </authorList>
    </citation>
    <scope>NUCLEOTIDE SEQUENCE [LARGE SCALE GENOMIC DNA]</scope>
</reference>
<accession>A0A6V7U0S7</accession>
<comment type="caution">
    <text evidence="1">The sequence shown here is derived from an EMBL/GenBank/DDBJ whole genome shotgun (WGS) entry which is preliminary data.</text>
</comment>
<evidence type="ECO:0000313" key="1">
    <source>
        <dbReference type="EMBL" id="CAD2139588.1"/>
    </source>
</evidence>
<proteinExistence type="predicted"/>
<dbReference type="Proteomes" id="UP000580250">
    <property type="component" value="Unassembled WGS sequence"/>
</dbReference>
<evidence type="ECO:0000313" key="2">
    <source>
        <dbReference type="Proteomes" id="UP000580250"/>
    </source>
</evidence>
<name>A0A6V7U0S7_MELEN</name>